<proteinExistence type="predicted"/>
<dbReference type="GO" id="GO:0032259">
    <property type="term" value="P:methylation"/>
    <property type="evidence" value="ECO:0007669"/>
    <property type="project" value="UniProtKB-KW"/>
</dbReference>
<dbReference type="Gene3D" id="1.10.150.290">
    <property type="entry name" value="S-adenosyl-L-methionine-dependent methyltransferases"/>
    <property type="match status" value="1"/>
</dbReference>
<organism evidence="4 5">
    <name type="scientific">Terrimonas ginsenosidimutans</name>
    <dbReference type="NCBI Taxonomy" id="2908004"/>
    <lineage>
        <taxon>Bacteria</taxon>
        <taxon>Pseudomonadati</taxon>
        <taxon>Bacteroidota</taxon>
        <taxon>Chitinophagia</taxon>
        <taxon>Chitinophagales</taxon>
        <taxon>Chitinophagaceae</taxon>
        <taxon>Terrimonas</taxon>
    </lineage>
</organism>
<evidence type="ECO:0000313" key="5">
    <source>
        <dbReference type="Proteomes" id="UP001165367"/>
    </source>
</evidence>
<protein>
    <submittedName>
        <fullName evidence="4">Methyltransferase domain-containing protein</fullName>
    </submittedName>
</protein>
<evidence type="ECO:0000256" key="1">
    <source>
        <dbReference type="ARBA" id="ARBA00022603"/>
    </source>
</evidence>
<dbReference type="InterPro" id="IPR029063">
    <property type="entry name" value="SAM-dependent_MTases_sf"/>
</dbReference>
<feature type="domain" description="Methyltransferase" evidence="3">
    <location>
        <begin position="35"/>
        <end position="125"/>
    </location>
</feature>
<sequence>MPWNPDVYNQFKQIRYRPFFDLMSLIVDKEMKKAVDIGCGTGEQTSILSGKFEQTDFLGLDSSAEMLAESRQFVKPNLHFESSTIEKFALSDSKWDLIFSNAALQWSDDHEVLFPGLISKLNPGGQFAVQMPFQQENVLNEILLRLVQEDPFAGMLDGFVRRSPLLKVDDYARILFSGGLNDLDISLKVYPIIAEDEAELYSFIAGSALVPYMEKLDETGKQLLREEFKKRIKAYFKTFPAVYAFKRILLYGVRP</sequence>
<dbReference type="PANTHER" id="PTHR43861:SF1">
    <property type="entry name" value="TRANS-ACONITATE 2-METHYLTRANSFERASE"/>
    <property type="match status" value="1"/>
</dbReference>
<keyword evidence="5" id="KW-1185">Reference proteome</keyword>
<dbReference type="InterPro" id="IPR041698">
    <property type="entry name" value="Methyltransf_25"/>
</dbReference>
<dbReference type="Proteomes" id="UP001165367">
    <property type="component" value="Unassembled WGS sequence"/>
</dbReference>
<dbReference type="RefSeq" id="WP_237875275.1">
    <property type="nucleotide sequence ID" value="NZ_JAKLTR010000015.1"/>
</dbReference>
<dbReference type="SUPFAM" id="SSF53335">
    <property type="entry name" value="S-adenosyl-L-methionine-dependent methyltransferases"/>
    <property type="match status" value="1"/>
</dbReference>
<dbReference type="PANTHER" id="PTHR43861">
    <property type="entry name" value="TRANS-ACONITATE 2-METHYLTRANSFERASE-RELATED"/>
    <property type="match status" value="1"/>
</dbReference>
<name>A0ABS9KWR9_9BACT</name>
<evidence type="ECO:0000259" key="3">
    <source>
        <dbReference type="Pfam" id="PF13649"/>
    </source>
</evidence>
<dbReference type="CDD" id="cd02440">
    <property type="entry name" value="AdoMet_MTases"/>
    <property type="match status" value="1"/>
</dbReference>
<keyword evidence="1 4" id="KW-0489">Methyltransferase</keyword>
<dbReference type="EMBL" id="JAKLTR010000015">
    <property type="protein sequence ID" value="MCG2616738.1"/>
    <property type="molecule type" value="Genomic_DNA"/>
</dbReference>
<evidence type="ECO:0000256" key="2">
    <source>
        <dbReference type="ARBA" id="ARBA00022679"/>
    </source>
</evidence>
<dbReference type="GO" id="GO:0008168">
    <property type="term" value="F:methyltransferase activity"/>
    <property type="evidence" value="ECO:0007669"/>
    <property type="project" value="UniProtKB-KW"/>
</dbReference>
<dbReference type="Gene3D" id="3.40.50.150">
    <property type="entry name" value="Vaccinia Virus protein VP39"/>
    <property type="match status" value="1"/>
</dbReference>
<dbReference type="Pfam" id="PF13649">
    <property type="entry name" value="Methyltransf_25"/>
    <property type="match status" value="1"/>
</dbReference>
<dbReference type="InterPro" id="IPR023149">
    <property type="entry name" value="Trans_acon_MeTrfase_C"/>
</dbReference>
<reference evidence="4" key="1">
    <citation type="submission" date="2022-01" db="EMBL/GenBank/DDBJ databases">
        <authorList>
            <person name="Jo J.-H."/>
            <person name="Im W.-T."/>
        </authorList>
    </citation>
    <scope>NUCLEOTIDE SEQUENCE</scope>
    <source>
        <strain evidence="4">NA20</strain>
    </source>
</reference>
<gene>
    <name evidence="4" type="ORF">LZZ85_20735</name>
</gene>
<accession>A0ABS9KWR9</accession>
<comment type="caution">
    <text evidence="4">The sequence shown here is derived from an EMBL/GenBank/DDBJ whole genome shotgun (WGS) entry which is preliminary data.</text>
</comment>
<evidence type="ECO:0000313" key="4">
    <source>
        <dbReference type="EMBL" id="MCG2616738.1"/>
    </source>
</evidence>
<keyword evidence="2" id="KW-0808">Transferase</keyword>